<reference evidence="1 2" key="2">
    <citation type="submission" date="2021-10" db="EMBL/GenBank/DDBJ databases">
        <authorList>
            <person name="Piombo E."/>
        </authorList>
    </citation>
    <scope>NUCLEOTIDE SEQUENCE [LARGE SCALE GENOMIC DNA]</scope>
</reference>
<dbReference type="Proteomes" id="UP000775872">
    <property type="component" value="Unassembled WGS sequence"/>
</dbReference>
<comment type="caution">
    <text evidence="1">The sequence shown here is derived from an EMBL/GenBank/DDBJ whole genome shotgun (WGS) entry which is preliminary data.</text>
</comment>
<protein>
    <submittedName>
        <fullName evidence="1">Uncharacterized protein</fullName>
    </submittedName>
</protein>
<evidence type="ECO:0000313" key="2">
    <source>
        <dbReference type="Proteomes" id="UP000775872"/>
    </source>
</evidence>
<accession>A0A9N9ZE05</accession>
<organism evidence="1 2">
    <name type="scientific">Clonostachys solani</name>
    <dbReference type="NCBI Taxonomy" id="160281"/>
    <lineage>
        <taxon>Eukaryota</taxon>
        <taxon>Fungi</taxon>
        <taxon>Dikarya</taxon>
        <taxon>Ascomycota</taxon>
        <taxon>Pezizomycotina</taxon>
        <taxon>Sordariomycetes</taxon>
        <taxon>Hypocreomycetidae</taxon>
        <taxon>Hypocreales</taxon>
        <taxon>Bionectriaceae</taxon>
        <taxon>Clonostachys</taxon>
    </lineage>
</organism>
<evidence type="ECO:0000313" key="1">
    <source>
        <dbReference type="EMBL" id="CAH0053869.1"/>
    </source>
</evidence>
<reference evidence="2" key="1">
    <citation type="submission" date="2019-06" db="EMBL/GenBank/DDBJ databases">
        <authorList>
            <person name="Broberg M."/>
        </authorList>
    </citation>
    <scope>NUCLEOTIDE SEQUENCE [LARGE SCALE GENOMIC DNA]</scope>
</reference>
<keyword evidence="2" id="KW-1185">Reference proteome</keyword>
<name>A0A9N9ZE05_9HYPO</name>
<sequence length="141" mass="15244">MAGILMLPPRSVPMPRREPLMATMTPSPPELPPAVHNRLTGFIVLPKTLLTLSRLESVCGTLVLATTTAPNDNRRSTRGLKHKDAKPVELSTPLMSKVSLTLTGKPCKGPRGIPCSSMYRSRNRARSAACANKGSVKQFVN</sequence>
<proteinExistence type="predicted"/>
<gene>
    <name evidence="1" type="ORF">CSOL1703_00005750</name>
</gene>
<dbReference type="EMBL" id="CABFOC020000045">
    <property type="protein sequence ID" value="CAH0053869.1"/>
    <property type="molecule type" value="Genomic_DNA"/>
</dbReference>
<dbReference type="AlphaFoldDB" id="A0A9N9ZE05"/>